<dbReference type="PANTHER" id="PTHR30041">
    <property type="entry name" value="ARSENATE REDUCTASE"/>
    <property type="match status" value="1"/>
</dbReference>
<dbReference type="AlphaFoldDB" id="A0A4Q1CJH6"/>
<evidence type="ECO:0000256" key="2">
    <source>
        <dbReference type="PROSITE-ProRule" id="PRU01282"/>
    </source>
</evidence>
<keyword evidence="4" id="KW-1185">Reference proteome</keyword>
<accession>A0A4Q1CJH6</accession>
<dbReference type="PROSITE" id="PS51353">
    <property type="entry name" value="ARSC"/>
    <property type="match status" value="1"/>
</dbReference>
<dbReference type="EMBL" id="SDHW01000002">
    <property type="protein sequence ID" value="RXK60517.1"/>
    <property type="molecule type" value="Genomic_DNA"/>
</dbReference>
<gene>
    <name evidence="3" type="ORF">ESA94_08595</name>
</gene>
<dbReference type="InterPro" id="IPR036249">
    <property type="entry name" value="Thioredoxin-like_sf"/>
</dbReference>
<reference evidence="3 4" key="1">
    <citation type="submission" date="2019-01" db="EMBL/GenBank/DDBJ databases">
        <title>Lacibacter sp. strain TTM-7.</title>
        <authorList>
            <person name="Chen W.-M."/>
        </authorList>
    </citation>
    <scope>NUCLEOTIDE SEQUENCE [LARGE SCALE GENOMIC DNA]</scope>
    <source>
        <strain evidence="3 4">TTM-7</strain>
    </source>
</reference>
<dbReference type="OrthoDB" id="1120494at2"/>
<dbReference type="Pfam" id="PF03960">
    <property type="entry name" value="ArsC"/>
    <property type="match status" value="1"/>
</dbReference>
<comment type="caution">
    <text evidence="3">The sequence shown here is derived from an EMBL/GenBank/DDBJ whole genome shotgun (WGS) entry which is preliminary data.</text>
</comment>
<sequence>MAKKMYHLAHCTTCQAIIKETGADKAGLEFQNIREEKITKKQLEEMRKLAGSYEALFSRRALKYKELGLKDKKLTEDDYKNYILEEDTFLKRPVTIFNNQIFVGNDKKTVEALKKALQ</sequence>
<comment type="similarity">
    <text evidence="1 2">Belongs to the ArsC family.</text>
</comment>
<dbReference type="InterPro" id="IPR006660">
    <property type="entry name" value="Arsenate_reductase-like"/>
</dbReference>
<proteinExistence type="inferred from homology"/>
<evidence type="ECO:0000256" key="1">
    <source>
        <dbReference type="ARBA" id="ARBA00007198"/>
    </source>
</evidence>
<protein>
    <submittedName>
        <fullName evidence="3">Arsenate reductase</fullName>
    </submittedName>
</protein>
<evidence type="ECO:0000313" key="4">
    <source>
        <dbReference type="Proteomes" id="UP000290204"/>
    </source>
</evidence>
<dbReference type="SUPFAM" id="SSF52833">
    <property type="entry name" value="Thioredoxin-like"/>
    <property type="match status" value="1"/>
</dbReference>
<dbReference type="PANTHER" id="PTHR30041:SF8">
    <property type="entry name" value="PROTEIN YFFB"/>
    <property type="match status" value="1"/>
</dbReference>
<organism evidence="3 4">
    <name type="scientific">Lacibacter luteus</name>
    <dbReference type="NCBI Taxonomy" id="2508719"/>
    <lineage>
        <taxon>Bacteria</taxon>
        <taxon>Pseudomonadati</taxon>
        <taxon>Bacteroidota</taxon>
        <taxon>Chitinophagia</taxon>
        <taxon>Chitinophagales</taxon>
        <taxon>Chitinophagaceae</taxon>
        <taxon>Lacibacter</taxon>
    </lineage>
</organism>
<dbReference type="Proteomes" id="UP000290204">
    <property type="component" value="Unassembled WGS sequence"/>
</dbReference>
<dbReference type="Gene3D" id="3.40.30.10">
    <property type="entry name" value="Glutaredoxin"/>
    <property type="match status" value="1"/>
</dbReference>
<name>A0A4Q1CJH6_9BACT</name>
<evidence type="ECO:0000313" key="3">
    <source>
        <dbReference type="EMBL" id="RXK60517.1"/>
    </source>
</evidence>
<dbReference type="RefSeq" id="WP_129130478.1">
    <property type="nucleotide sequence ID" value="NZ_SDHW01000002.1"/>
</dbReference>